<accession>A0ABD6A1S1</accession>
<sequence length="637" mass="67992">MRLVSDRVQFVVVSLVAVGGWFVVTFMAARPPSGLDADPNLLAELRVPLLAMVAACVPYPLSWVILDWRRPPRRGVTLSGGVLGLLVALSPFLNSYSRYGLLVGSAVAFLAVATTAASVLVVSATASGDHAATPHPYLQSAAVFGFGLFLTSVLVFLHDAPDTFAIMAMSRTYGSATFLLFPLGPLGILALFPLSWRHFPWTGTGTRTVVGLSVVLGAPIATLWHVLLSVSGSIVWFTGIPLGFLIVTGAAVVVGYPTWIRRPDVPESEPESESEPEPMETSDPEPAPTPEPVDGATNRSPDPAPDPTPTNGGTDAPTDDPFAAAGKPSDGNAAGKPSSDATTTAPSPDATSTRPLGPPDHVPRTPNLPIAYEDVTDKEPIGRGGNADVYRAAVESNGRTHAVALKEPRMSGTLHTEAVDRLLAEAETWDKLDDHDHVVGVVDYDAQPLPWIAMEYMDAGDLSTRAGDLDLDQALWTAEAITEGVRHAHRRGVAHLDLKPSNVLFRSVDGAWDVPKVADWGLSKHLLEHSKSVEGLSPGYAAPEQFDTDRGPADDLTDVYQLGAVLYELFTGRPPYTGDPTTVMHRVLTESPTPPSEVADVPPALDDVLLTALDTEKADRYDSVLYLRDAFRDLAER</sequence>
<comment type="caution">
    <text evidence="8">The sequence shown here is derived from an EMBL/GenBank/DDBJ whole genome shotgun (WGS) entry which is preliminary data.</text>
</comment>
<feature type="compositionally biased region" description="Low complexity" evidence="5">
    <location>
        <begin position="314"/>
        <end position="325"/>
    </location>
</feature>
<feature type="transmembrane region" description="Helical" evidence="6">
    <location>
        <begin position="99"/>
        <end position="125"/>
    </location>
</feature>
<feature type="transmembrane region" description="Helical" evidence="6">
    <location>
        <begin position="49"/>
        <end position="68"/>
    </location>
</feature>
<evidence type="ECO:0000259" key="7">
    <source>
        <dbReference type="PROSITE" id="PS50011"/>
    </source>
</evidence>
<feature type="transmembrane region" description="Helical" evidence="6">
    <location>
        <begin position="75"/>
        <end position="93"/>
    </location>
</feature>
<keyword evidence="3 8" id="KW-0418">Kinase</keyword>
<dbReference type="GO" id="GO:0005524">
    <property type="term" value="F:ATP binding"/>
    <property type="evidence" value="ECO:0007669"/>
    <property type="project" value="UniProtKB-KW"/>
</dbReference>
<dbReference type="InterPro" id="IPR008271">
    <property type="entry name" value="Ser/Thr_kinase_AS"/>
</dbReference>
<feature type="transmembrane region" description="Helical" evidence="6">
    <location>
        <begin position="234"/>
        <end position="256"/>
    </location>
</feature>
<evidence type="ECO:0000256" key="3">
    <source>
        <dbReference type="ARBA" id="ARBA00022777"/>
    </source>
</evidence>
<keyword evidence="1" id="KW-0808">Transferase</keyword>
<dbReference type="InterPro" id="IPR017441">
    <property type="entry name" value="Protein_kinase_ATP_BS"/>
</dbReference>
<dbReference type="SMART" id="SM00220">
    <property type="entry name" value="S_TKc"/>
    <property type="match status" value="1"/>
</dbReference>
<evidence type="ECO:0000256" key="2">
    <source>
        <dbReference type="ARBA" id="ARBA00022741"/>
    </source>
</evidence>
<dbReference type="RefSeq" id="WP_379705654.1">
    <property type="nucleotide sequence ID" value="NZ_JBHTAT010000001.1"/>
</dbReference>
<dbReference type="Proteomes" id="UP001596434">
    <property type="component" value="Unassembled WGS sequence"/>
</dbReference>
<keyword evidence="6" id="KW-0812">Transmembrane</keyword>
<dbReference type="AlphaFoldDB" id="A0ABD6A1S1"/>
<feature type="domain" description="Protein kinase" evidence="7">
    <location>
        <begin position="375"/>
        <end position="632"/>
    </location>
</feature>
<dbReference type="Gene3D" id="1.10.510.10">
    <property type="entry name" value="Transferase(Phosphotransferase) domain 1"/>
    <property type="match status" value="1"/>
</dbReference>
<gene>
    <name evidence="8" type="ORF">ACFQKE_15050</name>
</gene>
<feature type="transmembrane region" description="Helical" evidence="6">
    <location>
        <begin position="137"/>
        <end position="157"/>
    </location>
</feature>
<dbReference type="PROSITE" id="PS00107">
    <property type="entry name" value="PROTEIN_KINASE_ATP"/>
    <property type="match status" value="1"/>
</dbReference>
<dbReference type="PROSITE" id="PS00108">
    <property type="entry name" value="PROTEIN_KINASE_ST"/>
    <property type="match status" value="1"/>
</dbReference>
<evidence type="ECO:0000256" key="5">
    <source>
        <dbReference type="SAM" id="MobiDB-lite"/>
    </source>
</evidence>
<feature type="compositionally biased region" description="Low complexity" evidence="5">
    <location>
        <begin position="337"/>
        <end position="353"/>
    </location>
</feature>
<proteinExistence type="predicted"/>
<evidence type="ECO:0000313" key="8">
    <source>
        <dbReference type="EMBL" id="MFC7256601.1"/>
    </source>
</evidence>
<feature type="compositionally biased region" description="Acidic residues" evidence="5">
    <location>
        <begin position="266"/>
        <end position="283"/>
    </location>
</feature>
<dbReference type="Pfam" id="PF00069">
    <property type="entry name" value="Pkinase"/>
    <property type="match status" value="1"/>
</dbReference>
<reference evidence="8 9" key="1">
    <citation type="journal article" date="2019" name="Int. J. Syst. Evol. Microbiol.">
        <title>The Global Catalogue of Microorganisms (GCM) 10K type strain sequencing project: providing services to taxonomists for standard genome sequencing and annotation.</title>
        <authorList>
            <consortium name="The Broad Institute Genomics Platform"/>
            <consortium name="The Broad Institute Genome Sequencing Center for Infectious Disease"/>
            <person name="Wu L."/>
            <person name="Ma J."/>
        </authorList>
    </citation>
    <scope>NUCLEOTIDE SEQUENCE [LARGE SCALE GENOMIC DNA]</scope>
    <source>
        <strain evidence="8 9">GX21</strain>
    </source>
</reference>
<keyword evidence="2" id="KW-0547">Nucleotide-binding</keyword>
<dbReference type="PANTHER" id="PTHR43289:SF6">
    <property type="entry name" value="SERINE_THREONINE-PROTEIN KINASE NEKL-3"/>
    <property type="match status" value="1"/>
</dbReference>
<dbReference type="GeneID" id="96954994"/>
<protein>
    <submittedName>
        <fullName evidence="8">Protein kinase</fullName>
    </submittedName>
</protein>
<evidence type="ECO:0000256" key="4">
    <source>
        <dbReference type="ARBA" id="ARBA00022840"/>
    </source>
</evidence>
<dbReference type="SUPFAM" id="SSF56112">
    <property type="entry name" value="Protein kinase-like (PK-like)"/>
    <property type="match status" value="1"/>
</dbReference>
<name>A0ABD6A1S1_9EURY</name>
<dbReference type="InterPro" id="IPR011009">
    <property type="entry name" value="Kinase-like_dom_sf"/>
</dbReference>
<evidence type="ECO:0000256" key="1">
    <source>
        <dbReference type="ARBA" id="ARBA00022679"/>
    </source>
</evidence>
<organism evidence="8 9">
    <name type="scientific">Haloplanus litoreus</name>
    <dbReference type="NCBI Taxonomy" id="767515"/>
    <lineage>
        <taxon>Archaea</taxon>
        <taxon>Methanobacteriati</taxon>
        <taxon>Methanobacteriota</taxon>
        <taxon>Stenosarchaea group</taxon>
        <taxon>Halobacteria</taxon>
        <taxon>Halobacteriales</taxon>
        <taxon>Haloferacaceae</taxon>
        <taxon>Haloplanus</taxon>
    </lineage>
</organism>
<keyword evidence="9" id="KW-1185">Reference proteome</keyword>
<feature type="transmembrane region" description="Helical" evidence="6">
    <location>
        <begin position="7"/>
        <end position="29"/>
    </location>
</feature>
<dbReference type="PANTHER" id="PTHR43289">
    <property type="entry name" value="MITOGEN-ACTIVATED PROTEIN KINASE KINASE KINASE 20-RELATED"/>
    <property type="match status" value="1"/>
</dbReference>
<evidence type="ECO:0000313" key="9">
    <source>
        <dbReference type="Proteomes" id="UP001596434"/>
    </source>
</evidence>
<dbReference type="Gene3D" id="3.30.200.20">
    <property type="entry name" value="Phosphorylase Kinase, domain 1"/>
    <property type="match status" value="1"/>
</dbReference>
<dbReference type="GO" id="GO:0016301">
    <property type="term" value="F:kinase activity"/>
    <property type="evidence" value="ECO:0007669"/>
    <property type="project" value="UniProtKB-KW"/>
</dbReference>
<dbReference type="EMBL" id="JBHTAT010000001">
    <property type="protein sequence ID" value="MFC7256601.1"/>
    <property type="molecule type" value="Genomic_DNA"/>
</dbReference>
<keyword evidence="4" id="KW-0067">ATP-binding</keyword>
<dbReference type="InterPro" id="IPR000719">
    <property type="entry name" value="Prot_kinase_dom"/>
</dbReference>
<keyword evidence="6" id="KW-1133">Transmembrane helix</keyword>
<feature type="transmembrane region" description="Helical" evidence="6">
    <location>
        <begin position="208"/>
        <end position="228"/>
    </location>
</feature>
<feature type="region of interest" description="Disordered" evidence="5">
    <location>
        <begin position="261"/>
        <end position="384"/>
    </location>
</feature>
<feature type="transmembrane region" description="Helical" evidence="6">
    <location>
        <begin position="177"/>
        <end position="196"/>
    </location>
</feature>
<dbReference type="CDD" id="cd14014">
    <property type="entry name" value="STKc_PknB_like"/>
    <property type="match status" value="1"/>
</dbReference>
<keyword evidence="6" id="KW-0472">Membrane</keyword>
<evidence type="ECO:0000256" key="6">
    <source>
        <dbReference type="SAM" id="Phobius"/>
    </source>
</evidence>
<dbReference type="PROSITE" id="PS50011">
    <property type="entry name" value="PROTEIN_KINASE_DOM"/>
    <property type="match status" value="1"/>
</dbReference>